<feature type="domain" description="DUF4349" evidence="5">
    <location>
        <begin position="70"/>
        <end position="271"/>
    </location>
</feature>
<dbReference type="PROSITE" id="PS51257">
    <property type="entry name" value="PROKAR_LIPOPROTEIN"/>
    <property type="match status" value="1"/>
</dbReference>
<keyword evidence="1" id="KW-0175">Coiled coil</keyword>
<feature type="coiled-coil region" evidence="1">
    <location>
        <begin position="181"/>
        <end position="208"/>
    </location>
</feature>
<feature type="transmembrane region" description="Helical" evidence="3">
    <location>
        <begin position="250"/>
        <end position="276"/>
    </location>
</feature>
<evidence type="ECO:0000256" key="4">
    <source>
        <dbReference type="SAM" id="SignalP"/>
    </source>
</evidence>
<evidence type="ECO:0000256" key="2">
    <source>
        <dbReference type="SAM" id="MobiDB-lite"/>
    </source>
</evidence>
<dbReference type="STRING" id="1586287.BBK82_16710"/>
<dbReference type="OrthoDB" id="186919at2"/>
<name>A0A1B2HYM9_9PSEU</name>
<dbReference type="EMBL" id="CP016793">
    <property type="protein sequence ID" value="ANZ42807.1"/>
    <property type="molecule type" value="Genomic_DNA"/>
</dbReference>
<feature type="region of interest" description="Disordered" evidence="2">
    <location>
        <begin position="22"/>
        <end position="70"/>
    </location>
</feature>
<evidence type="ECO:0000256" key="3">
    <source>
        <dbReference type="SAM" id="Phobius"/>
    </source>
</evidence>
<keyword evidence="3" id="KW-0472">Membrane</keyword>
<evidence type="ECO:0000256" key="1">
    <source>
        <dbReference type="SAM" id="Coils"/>
    </source>
</evidence>
<feature type="compositionally biased region" description="Low complexity" evidence="2">
    <location>
        <begin position="52"/>
        <end position="70"/>
    </location>
</feature>
<keyword evidence="4" id="KW-0732">Signal</keyword>
<keyword evidence="3" id="KW-1133">Transmembrane helix</keyword>
<accession>A0A1B2HYM9</accession>
<sequence length="290" mass="31151">MSRRVLWVGVALMAVFATGCSANSKDSGGSAVAENAAPQQRSAQTPGAQKPQDNSGQQNQSAQSVQQQERQLVRTATVDLRSDDVLRSISEIKTKAQQAGGFAGQENSTKSYGTVTVRVPSNELDGVVKGLEQFGEVTRSEVRSEDVTDQLVDVEARIATQKASVERLRVLFERAGTTAEIAQIEGELTKRQSELESLQRRSETLKGKVALATLTVQVSTTPIAAPVPEKTGFLGAFAAGWDALVHVLRLVLVGVGGLLPFALVFGVPTVALIYWLRRRKRVTRPAEAKA</sequence>
<feature type="signal peptide" evidence="4">
    <location>
        <begin position="1"/>
        <end position="22"/>
    </location>
</feature>
<evidence type="ECO:0000259" key="5">
    <source>
        <dbReference type="Pfam" id="PF14257"/>
    </source>
</evidence>
<organism evidence="6 7">
    <name type="scientific">Lentzea guizhouensis</name>
    <dbReference type="NCBI Taxonomy" id="1586287"/>
    <lineage>
        <taxon>Bacteria</taxon>
        <taxon>Bacillati</taxon>
        <taxon>Actinomycetota</taxon>
        <taxon>Actinomycetes</taxon>
        <taxon>Pseudonocardiales</taxon>
        <taxon>Pseudonocardiaceae</taxon>
        <taxon>Lentzea</taxon>
    </lineage>
</organism>
<dbReference type="RefSeq" id="WP_065921132.1">
    <property type="nucleotide sequence ID" value="NZ_CP016793.1"/>
</dbReference>
<dbReference type="AlphaFoldDB" id="A0A1B2HYM9"/>
<evidence type="ECO:0000313" key="7">
    <source>
        <dbReference type="Proteomes" id="UP000093053"/>
    </source>
</evidence>
<keyword evidence="7" id="KW-1185">Reference proteome</keyword>
<dbReference type="Pfam" id="PF14257">
    <property type="entry name" value="DUF4349"/>
    <property type="match status" value="1"/>
</dbReference>
<dbReference type="KEGG" id="led:BBK82_16710"/>
<reference evidence="6 7" key="1">
    <citation type="submission" date="2016-07" db="EMBL/GenBank/DDBJ databases">
        <title>Complete genome sequence of the Lentzea guizhouensis DHS C013.</title>
        <authorList>
            <person name="Cao C."/>
        </authorList>
    </citation>
    <scope>NUCLEOTIDE SEQUENCE [LARGE SCALE GENOMIC DNA]</scope>
    <source>
        <strain evidence="6 7">DHS C013</strain>
    </source>
</reference>
<keyword evidence="3" id="KW-0812">Transmembrane</keyword>
<protein>
    <recommendedName>
        <fullName evidence="5">DUF4349 domain-containing protein</fullName>
    </recommendedName>
</protein>
<dbReference type="Proteomes" id="UP000093053">
    <property type="component" value="Chromosome"/>
</dbReference>
<proteinExistence type="predicted"/>
<gene>
    <name evidence="6" type="ORF">BBK82_16710</name>
</gene>
<evidence type="ECO:0000313" key="6">
    <source>
        <dbReference type="EMBL" id="ANZ42807.1"/>
    </source>
</evidence>
<feature type="chain" id="PRO_5008538823" description="DUF4349 domain-containing protein" evidence="4">
    <location>
        <begin position="23"/>
        <end position="290"/>
    </location>
</feature>
<dbReference type="InterPro" id="IPR025645">
    <property type="entry name" value="DUF4349"/>
</dbReference>
<feature type="compositionally biased region" description="Polar residues" evidence="2">
    <location>
        <begin position="37"/>
        <end position="47"/>
    </location>
</feature>